<dbReference type="Proteomes" id="UP000593573">
    <property type="component" value="Unassembled WGS sequence"/>
</dbReference>
<dbReference type="OrthoDB" id="1000497at2759"/>
<dbReference type="EMBL" id="JABFAB010000010">
    <property type="protein sequence ID" value="MBA0661618.1"/>
    <property type="molecule type" value="Genomic_DNA"/>
</dbReference>
<evidence type="ECO:0000313" key="1">
    <source>
        <dbReference type="EMBL" id="MBA0661618.1"/>
    </source>
</evidence>
<evidence type="ECO:0008006" key="3">
    <source>
        <dbReference type="Google" id="ProtNLM"/>
    </source>
</evidence>
<dbReference type="PANTHER" id="PTHR46951:SF2">
    <property type="entry name" value="BED-TYPE DOMAIN-CONTAINING PROTEIN"/>
    <property type="match status" value="1"/>
</dbReference>
<evidence type="ECO:0000313" key="2">
    <source>
        <dbReference type="Proteomes" id="UP000593573"/>
    </source>
</evidence>
<proteinExistence type="predicted"/>
<accession>A0A7J8VFN7</accession>
<reference evidence="1 2" key="1">
    <citation type="journal article" date="2019" name="Genome Biol. Evol.">
        <title>Insights into the evolution of the New World diploid cottons (Gossypium, subgenus Houzingenia) based on genome sequencing.</title>
        <authorList>
            <person name="Grover C.E."/>
            <person name="Arick M.A. 2nd"/>
            <person name="Thrash A."/>
            <person name="Conover J.L."/>
            <person name="Sanders W.S."/>
            <person name="Peterson D.G."/>
            <person name="Frelichowski J.E."/>
            <person name="Scheffler J.A."/>
            <person name="Scheffler B.E."/>
            <person name="Wendel J.F."/>
        </authorList>
    </citation>
    <scope>NUCLEOTIDE SEQUENCE [LARGE SCALE GENOMIC DNA]</scope>
    <source>
        <strain evidence="1">57</strain>
        <tissue evidence="1">Leaf</tissue>
    </source>
</reference>
<name>A0A7J8VFN7_9ROSI</name>
<dbReference type="AlphaFoldDB" id="A0A7J8VFN7"/>
<gene>
    <name evidence="1" type="ORF">Goklo_005894</name>
</gene>
<organism evidence="1 2">
    <name type="scientific">Gossypium klotzschianum</name>
    <dbReference type="NCBI Taxonomy" id="34286"/>
    <lineage>
        <taxon>Eukaryota</taxon>
        <taxon>Viridiplantae</taxon>
        <taxon>Streptophyta</taxon>
        <taxon>Embryophyta</taxon>
        <taxon>Tracheophyta</taxon>
        <taxon>Spermatophyta</taxon>
        <taxon>Magnoliopsida</taxon>
        <taxon>eudicotyledons</taxon>
        <taxon>Gunneridae</taxon>
        <taxon>Pentapetalae</taxon>
        <taxon>rosids</taxon>
        <taxon>malvids</taxon>
        <taxon>Malvales</taxon>
        <taxon>Malvaceae</taxon>
        <taxon>Malvoideae</taxon>
        <taxon>Gossypium</taxon>
    </lineage>
</organism>
<keyword evidence="2" id="KW-1185">Reference proteome</keyword>
<dbReference type="PANTHER" id="PTHR46951">
    <property type="entry name" value="BED-TYPE DOMAIN-CONTAINING PROTEIN"/>
    <property type="match status" value="1"/>
</dbReference>
<sequence length="115" mass="12993">MDHVFKRSKSSKQPKLTTSFLKNAKAKLGKAMSKLILHEALPARIAESPFLQPVLQVAAEVGKSIRGPSAYEVTGVYLEKEYNEIQEWVNAFKPIWEKRNVTIMCYDGKGLEINI</sequence>
<comment type="caution">
    <text evidence="1">The sequence shown here is derived from an EMBL/GenBank/DDBJ whole genome shotgun (WGS) entry which is preliminary data.</text>
</comment>
<protein>
    <recommendedName>
        <fullName evidence="3">DUF659 domain-containing protein</fullName>
    </recommendedName>
</protein>